<dbReference type="EMBL" id="JASSZA010000411">
    <property type="protein sequence ID" value="KAK2081125.1"/>
    <property type="molecule type" value="Genomic_DNA"/>
</dbReference>
<gene>
    <name evidence="1" type="ORF">P7K49_040240</name>
</gene>
<organism evidence="1 2">
    <name type="scientific">Saguinus oedipus</name>
    <name type="common">Cotton-top tamarin</name>
    <name type="synonym">Oedipomidas oedipus</name>
    <dbReference type="NCBI Taxonomy" id="9490"/>
    <lineage>
        <taxon>Eukaryota</taxon>
        <taxon>Metazoa</taxon>
        <taxon>Chordata</taxon>
        <taxon>Craniata</taxon>
        <taxon>Vertebrata</taxon>
        <taxon>Euteleostomi</taxon>
        <taxon>Mammalia</taxon>
        <taxon>Eutheria</taxon>
        <taxon>Euarchontoglires</taxon>
        <taxon>Primates</taxon>
        <taxon>Haplorrhini</taxon>
        <taxon>Platyrrhini</taxon>
        <taxon>Cebidae</taxon>
        <taxon>Callitrichinae</taxon>
        <taxon>Saguinus</taxon>
    </lineage>
</organism>
<evidence type="ECO:0000313" key="2">
    <source>
        <dbReference type="Proteomes" id="UP001266305"/>
    </source>
</evidence>
<reference evidence="1 2" key="1">
    <citation type="submission" date="2023-05" db="EMBL/GenBank/DDBJ databases">
        <title>B98-5 Cell Line De Novo Hybrid Assembly: An Optical Mapping Approach.</title>
        <authorList>
            <person name="Kananen K."/>
            <person name="Auerbach J.A."/>
            <person name="Kautto E."/>
            <person name="Blachly J.S."/>
        </authorList>
    </citation>
    <scope>NUCLEOTIDE SEQUENCE [LARGE SCALE GENOMIC DNA]</scope>
    <source>
        <strain evidence="1">B95-8</strain>
        <tissue evidence="1">Cell line</tissue>
    </source>
</reference>
<evidence type="ECO:0000313" key="1">
    <source>
        <dbReference type="EMBL" id="KAK2081125.1"/>
    </source>
</evidence>
<protein>
    <submittedName>
        <fullName evidence="1">Uncharacterized protein</fullName>
    </submittedName>
</protein>
<keyword evidence="2" id="KW-1185">Reference proteome</keyword>
<name>A0ABQ9T8P7_SAGOE</name>
<proteinExistence type="predicted"/>
<sequence length="125" mass="13514">MLYTHMYSSFRPTWIRSGQQAVPRGRLDVAQPASLLLPLAQGCPGCPGPEALLLPPDAAGPRGPDREAAQLCAPREVTLLEPARLPCRPWAVIVLPQVHETEASGDAWLQRVDCVLSPTLEGTIQ</sequence>
<dbReference type="Proteomes" id="UP001266305">
    <property type="component" value="Unassembled WGS sequence"/>
</dbReference>
<comment type="caution">
    <text evidence="1">The sequence shown here is derived from an EMBL/GenBank/DDBJ whole genome shotgun (WGS) entry which is preliminary data.</text>
</comment>
<accession>A0ABQ9T8P7</accession>